<feature type="chain" id="PRO_5046901260" evidence="1">
    <location>
        <begin position="19"/>
        <end position="144"/>
    </location>
</feature>
<dbReference type="EMBL" id="SHNO01000001">
    <property type="protein sequence ID" value="MCX2976375.1"/>
    <property type="molecule type" value="Genomic_DNA"/>
</dbReference>
<gene>
    <name evidence="2" type="ORF">EYC82_03285</name>
</gene>
<organism evidence="2 3">
    <name type="scientific">Candidatus Marimicrobium litorale</name>
    <dbReference type="NCBI Taxonomy" id="2518991"/>
    <lineage>
        <taxon>Bacteria</taxon>
        <taxon>Pseudomonadati</taxon>
        <taxon>Pseudomonadota</taxon>
        <taxon>Gammaproteobacteria</taxon>
        <taxon>Cellvibrionales</taxon>
        <taxon>Halieaceae</taxon>
        <taxon>Marimicrobium</taxon>
    </lineage>
</organism>
<accession>A0ABT3T289</accession>
<reference evidence="2" key="1">
    <citation type="submission" date="2019-02" db="EMBL/GenBank/DDBJ databases">
        <authorList>
            <person name="Li S.-H."/>
        </authorList>
    </citation>
    <scope>NUCLEOTIDE SEQUENCE</scope>
    <source>
        <strain evidence="2">IMCC11814</strain>
    </source>
</reference>
<protein>
    <submittedName>
        <fullName evidence="2">Uncharacterized protein</fullName>
    </submittedName>
</protein>
<keyword evidence="3" id="KW-1185">Reference proteome</keyword>
<dbReference type="Proteomes" id="UP001143304">
    <property type="component" value="Unassembled WGS sequence"/>
</dbReference>
<sequence length="144" mass="15661">MKYILAALVLTFSMQSSADSWLCITDHAAGMNLKNGGWESERITPGDKYLIKEAESYLKSDGYVYQVQSFGDDLALWVCGDFGSDEYSEGNLVCDGLIPGGTFKVNPSNGHFLATRTYGYVTDDDDGSVSTDTPMVQIGKCAKI</sequence>
<evidence type="ECO:0000313" key="3">
    <source>
        <dbReference type="Proteomes" id="UP001143304"/>
    </source>
</evidence>
<dbReference type="RefSeq" id="WP_279248125.1">
    <property type="nucleotide sequence ID" value="NZ_SHNO01000001.1"/>
</dbReference>
<feature type="signal peptide" evidence="1">
    <location>
        <begin position="1"/>
        <end position="18"/>
    </location>
</feature>
<comment type="caution">
    <text evidence="2">The sequence shown here is derived from an EMBL/GenBank/DDBJ whole genome shotgun (WGS) entry which is preliminary data.</text>
</comment>
<keyword evidence="1" id="KW-0732">Signal</keyword>
<evidence type="ECO:0000313" key="2">
    <source>
        <dbReference type="EMBL" id="MCX2976375.1"/>
    </source>
</evidence>
<proteinExistence type="predicted"/>
<name>A0ABT3T289_9GAMM</name>
<evidence type="ECO:0000256" key="1">
    <source>
        <dbReference type="SAM" id="SignalP"/>
    </source>
</evidence>